<accession>A0A085N3A4</accession>
<protein>
    <recommendedName>
        <fullName evidence="1">Integrase zinc-binding domain-containing protein</fullName>
    </recommendedName>
</protein>
<dbReference type="Pfam" id="PF17921">
    <property type="entry name" value="Integrase_H2C2"/>
    <property type="match status" value="1"/>
</dbReference>
<dbReference type="Proteomes" id="UP000030758">
    <property type="component" value="Unassembled WGS sequence"/>
</dbReference>
<dbReference type="OrthoDB" id="5858386at2759"/>
<proteinExistence type="predicted"/>
<dbReference type="AlphaFoldDB" id="A0A085N3A4"/>
<gene>
    <name evidence="2" type="ORF">M513_11635</name>
    <name evidence="3" type="ORF">M514_11635</name>
</gene>
<keyword evidence="4" id="KW-1185">Reference proteome</keyword>
<reference evidence="3 4" key="1">
    <citation type="journal article" date="2014" name="Nat. Genet.">
        <title>Genome and transcriptome of the porcine whipworm Trichuris suis.</title>
        <authorList>
            <person name="Jex A.R."/>
            <person name="Nejsum P."/>
            <person name="Schwarz E.M."/>
            <person name="Hu L."/>
            <person name="Young N.D."/>
            <person name="Hall R.S."/>
            <person name="Korhonen P.K."/>
            <person name="Liao S."/>
            <person name="Thamsborg S."/>
            <person name="Xia J."/>
            <person name="Xu P."/>
            <person name="Wang S."/>
            <person name="Scheerlinck J.P."/>
            <person name="Hofmann A."/>
            <person name="Sternberg P.W."/>
            <person name="Wang J."/>
            <person name="Gasser R.B."/>
        </authorList>
    </citation>
    <scope>NUCLEOTIDE SEQUENCE [LARGE SCALE GENOMIC DNA]</scope>
    <source>
        <strain evidence="3">DCEP-RM93F</strain>
        <strain evidence="2">DCEP-RM93M</strain>
    </source>
</reference>
<dbReference type="Gene3D" id="1.10.340.70">
    <property type="match status" value="1"/>
</dbReference>
<evidence type="ECO:0000313" key="3">
    <source>
        <dbReference type="EMBL" id="KFD63950.1"/>
    </source>
</evidence>
<sequence>MHDIHRSQTLDVRLPATSRQAPPIQLSHLSFIAQFTTDVQHVRGPANVVADALSRSDAVSVVSLDYSALAQSQENDAELRELLEQSSSLHLQQVAVPRTNIKLYCHVKTPRPRTFITAPIRHQAFDSLHGLSHPGTKASARLVSERFAWPHLQKGCYAWARTCQQCHELRSPCTLLLRQETLAHHELVSSRSTSISLVLFHLQGPTGSA</sequence>
<evidence type="ECO:0000313" key="2">
    <source>
        <dbReference type="EMBL" id="KFD47474.1"/>
    </source>
</evidence>
<organism evidence="3">
    <name type="scientific">Trichuris suis</name>
    <name type="common">pig whipworm</name>
    <dbReference type="NCBI Taxonomy" id="68888"/>
    <lineage>
        <taxon>Eukaryota</taxon>
        <taxon>Metazoa</taxon>
        <taxon>Ecdysozoa</taxon>
        <taxon>Nematoda</taxon>
        <taxon>Enoplea</taxon>
        <taxon>Dorylaimia</taxon>
        <taxon>Trichinellida</taxon>
        <taxon>Trichuridae</taxon>
        <taxon>Trichuris</taxon>
    </lineage>
</organism>
<dbReference type="EMBL" id="KL367564">
    <property type="protein sequence ID" value="KFD63950.1"/>
    <property type="molecule type" value="Genomic_DNA"/>
</dbReference>
<feature type="domain" description="Integrase zinc-binding" evidence="1">
    <location>
        <begin position="119"/>
        <end position="168"/>
    </location>
</feature>
<evidence type="ECO:0000259" key="1">
    <source>
        <dbReference type="Pfam" id="PF17921"/>
    </source>
</evidence>
<name>A0A085N3A4_9BILA</name>
<dbReference type="EMBL" id="KL363325">
    <property type="protein sequence ID" value="KFD47474.1"/>
    <property type="molecule type" value="Genomic_DNA"/>
</dbReference>
<evidence type="ECO:0000313" key="4">
    <source>
        <dbReference type="Proteomes" id="UP000030764"/>
    </source>
</evidence>
<dbReference type="Proteomes" id="UP000030764">
    <property type="component" value="Unassembled WGS sequence"/>
</dbReference>
<dbReference type="InterPro" id="IPR041588">
    <property type="entry name" value="Integrase_H2C2"/>
</dbReference>